<reference evidence="2" key="1">
    <citation type="journal article" date="2019" name="Int. J. Syst. Evol. Microbiol.">
        <title>Halobacteriovorax valvorus sp. nov., a novel prokaryotic predator isolated from coastal seawater of China.</title>
        <authorList>
            <person name="Chen M.-X."/>
        </authorList>
    </citation>
    <scope>NUCLEOTIDE SEQUENCE [LARGE SCALE GENOMIC DNA]</scope>
    <source>
        <strain evidence="2">BL9</strain>
    </source>
</reference>
<dbReference type="EMBL" id="QDKL01000001">
    <property type="protein sequence ID" value="RZF23192.1"/>
    <property type="molecule type" value="Genomic_DNA"/>
</dbReference>
<gene>
    <name evidence="1" type="ORF">DAY19_05330</name>
</gene>
<dbReference type="RefSeq" id="WP_114706140.1">
    <property type="nucleotide sequence ID" value="NZ_QDKL01000001.1"/>
</dbReference>
<dbReference type="Proteomes" id="UP000443582">
    <property type="component" value="Unassembled WGS sequence"/>
</dbReference>
<evidence type="ECO:0000313" key="1">
    <source>
        <dbReference type="EMBL" id="RZF23192.1"/>
    </source>
</evidence>
<proteinExistence type="predicted"/>
<evidence type="ECO:0008006" key="3">
    <source>
        <dbReference type="Google" id="ProtNLM"/>
    </source>
</evidence>
<protein>
    <recommendedName>
        <fullName evidence="3">Pilus assembly protein PilP</fullName>
    </recommendedName>
</protein>
<organism evidence="1 2">
    <name type="scientific">Halobacteriovorax vibrionivorans</name>
    <dbReference type="NCBI Taxonomy" id="2152716"/>
    <lineage>
        <taxon>Bacteria</taxon>
        <taxon>Pseudomonadati</taxon>
        <taxon>Bdellovibrionota</taxon>
        <taxon>Bacteriovoracia</taxon>
        <taxon>Bacteriovoracales</taxon>
        <taxon>Halobacteriovoraceae</taxon>
        <taxon>Halobacteriovorax</taxon>
    </lineage>
</organism>
<comment type="caution">
    <text evidence="1">The sequence shown here is derived from an EMBL/GenBank/DDBJ whole genome shotgun (WGS) entry which is preliminary data.</text>
</comment>
<sequence>MIKKSLIFFILIFVLSPVVKSQSIDLNTAKNIRDPFKIKYRKKMGHKRTRREKFTGFSNKLSIDNLRIDRLRVTGIFMGKNPRAVVSEVEQGTGSAGNSNGDSVIIREGMKIGPDQVEVKAILPGGVVLVEKIINVYDEEEYLETILPLSD</sequence>
<keyword evidence="2" id="KW-1185">Reference proteome</keyword>
<accession>A0ABY0IJR8</accession>
<evidence type="ECO:0000313" key="2">
    <source>
        <dbReference type="Proteomes" id="UP000443582"/>
    </source>
</evidence>
<name>A0ABY0IJR8_9BACT</name>